<proteinExistence type="predicted"/>
<feature type="domain" description="G-protein coupled receptors family 1 profile" evidence="8">
    <location>
        <begin position="23"/>
        <end position="287"/>
    </location>
</feature>
<dbReference type="PANTHER" id="PTHR24241">
    <property type="entry name" value="NEUROPEPTIDE RECEPTOR-RELATED G-PROTEIN COUPLED RECEPTOR"/>
    <property type="match status" value="1"/>
</dbReference>
<evidence type="ECO:0000256" key="7">
    <source>
        <dbReference type="SAM" id="Phobius"/>
    </source>
</evidence>
<feature type="transmembrane region" description="Helical" evidence="7">
    <location>
        <begin position="271"/>
        <end position="292"/>
    </location>
</feature>
<sequence>MELPANSVRIIACCILIFVSFFGNTILIYCTWRCIKRRLPISFALIFSLAVAHLVKNLVVNTINILYSAGIRSTSLACKIGIFAGSVGTTLEIWFTLYLAILYCFKLSCVVHPLRALPNRKWRRFHLMMVFALWITAVALCCPYLVYGENVENEVPLNFSNFFHHNCLNVECGILFTDDTVKLSYEQILMVLIDLLPLAILLMVSFRIVLFLFERQNSTYGNIWLGHNAEVIRASKLIILLMTLVTSLWISHFILVYFLKYMTSLSFSTTVLAVLFSGYSSLSPYLLMLINYKIRIRLRSMSSFCCTITQKSKPLDSEKSLPNNSAVKN</sequence>
<dbReference type="PRINTS" id="PR00237">
    <property type="entry name" value="GPCRRHODOPSN"/>
</dbReference>
<evidence type="ECO:0000256" key="3">
    <source>
        <dbReference type="ARBA" id="ARBA00022692"/>
    </source>
</evidence>
<dbReference type="AlphaFoldDB" id="A0A8J1M3T4"/>
<feature type="transmembrane region" description="Helical" evidence="7">
    <location>
        <begin position="6"/>
        <end position="29"/>
    </location>
</feature>
<dbReference type="InterPro" id="IPR000276">
    <property type="entry name" value="GPCR_Rhodpsn"/>
</dbReference>
<keyword evidence="4 7" id="KW-1133">Transmembrane helix</keyword>
<evidence type="ECO:0000256" key="4">
    <source>
        <dbReference type="ARBA" id="ARBA00022989"/>
    </source>
</evidence>
<dbReference type="GeneID" id="121399503"/>
<dbReference type="KEGG" id="xla:121399503"/>
<dbReference type="CTD" id="121399503"/>
<name>A0A8J1M3T4_XENLA</name>
<feature type="transmembrane region" description="Helical" evidence="7">
    <location>
        <begin position="80"/>
        <end position="105"/>
    </location>
</feature>
<gene>
    <name evidence="10" type="primary">LOC121399503</name>
</gene>
<evidence type="ECO:0000256" key="6">
    <source>
        <dbReference type="ARBA" id="ARBA00023170"/>
    </source>
</evidence>
<feature type="transmembrane region" description="Helical" evidence="7">
    <location>
        <begin position="188"/>
        <end position="213"/>
    </location>
</feature>
<feature type="transmembrane region" description="Helical" evidence="7">
    <location>
        <begin position="234"/>
        <end position="259"/>
    </location>
</feature>
<dbReference type="GO" id="GO:0004930">
    <property type="term" value="F:G protein-coupled receptor activity"/>
    <property type="evidence" value="ECO:0007669"/>
    <property type="project" value="InterPro"/>
</dbReference>
<feature type="transmembrane region" description="Helical" evidence="7">
    <location>
        <begin position="125"/>
        <end position="147"/>
    </location>
</feature>
<dbReference type="PROSITE" id="PS50262">
    <property type="entry name" value="G_PROTEIN_RECEP_F1_2"/>
    <property type="match status" value="1"/>
</dbReference>
<evidence type="ECO:0000256" key="5">
    <source>
        <dbReference type="ARBA" id="ARBA00023136"/>
    </source>
</evidence>
<dbReference type="OrthoDB" id="9898484at2759"/>
<evidence type="ECO:0000256" key="1">
    <source>
        <dbReference type="ARBA" id="ARBA00004651"/>
    </source>
</evidence>
<organism evidence="9 10">
    <name type="scientific">Xenopus laevis</name>
    <name type="common">African clawed frog</name>
    <dbReference type="NCBI Taxonomy" id="8355"/>
    <lineage>
        <taxon>Eukaryota</taxon>
        <taxon>Metazoa</taxon>
        <taxon>Chordata</taxon>
        <taxon>Craniata</taxon>
        <taxon>Vertebrata</taxon>
        <taxon>Euteleostomi</taxon>
        <taxon>Amphibia</taxon>
        <taxon>Batrachia</taxon>
        <taxon>Anura</taxon>
        <taxon>Pipoidea</taxon>
        <taxon>Pipidae</taxon>
        <taxon>Xenopodinae</taxon>
        <taxon>Xenopus</taxon>
        <taxon>Xenopus</taxon>
    </lineage>
</organism>
<evidence type="ECO:0000259" key="8">
    <source>
        <dbReference type="PROSITE" id="PS50262"/>
    </source>
</evidence>
<evidence type="ECO:0000313" key="10">
    <source>
        <dbReference type="RefSeq" id="XP_041436358.1"/>
    </source>
</evidence>
<dbReference type="Proteomes" id="UP000186698">
    <property type="component" value="Chromosome 1S"/>
</dbReference>
<keyword evidence="3 7" id="KW-0812">Transmembrane</keyword>
<dbReference type="SUPFAM" id="SSF81321">
    <property type="entry name" value="Family A G protein-coupled receptor-like"/>
    <property type="match status" value="1"/>
</dbReference>
<keyword evidence="9" id="KW-1185">Reference proteome</keyword>
<evidence type="ECO:0000256" key="2">
    <source>
        <dbReference type="ARBA" id="ARBA00022475"/>
    </source>
</evidence>
<dbReference type="InterPro" id="IPR017452">
    <property type="entry name" value="GPCR_Rhodpsn_7TM"/>
</dbReference>
<dbReference type="GO" id="GO:0005886">
    <property type="term" value="C:plasma membrane"/>
    <property type="evidence" value="ECO:0007669"/>
    <property type="project" value="UniProtKB-SubCell"/>
</dbReference>
<evidence type="ECO:0000313" key="9">
    <source>
        <dbReference type="Proteomes" id="UP000186698"/>
    </source>
</evidence>
<dbReference type="RefSeq" id="XP_041436358.1">
    <property type="nucleotide sequence ID" value="XM_041580424.1"/>
</dbReference>
<keyword evidence="5 7" id="KW-0472">Membrane</keyword>
<keyword evidence="2" id="KW-1003">Cell membrane</keyword>
<dbReference type="Gene3D" id="1.20.1070.10">
    <property type="entry name" value="Rhodopsin 7-helix transmembrane proteins"/>
    <property type="match status" value="1"/>
</dbReference>
<accession>A0A8J1M3T4</accession>
<dbReference type="CDD" id="cd00637">
    <property type="entry name" value="7tm_classA_rhodopsin-like"/>
    <property type="match status" value="1"/>
</dbReference>
<reference evidence="10" key="1">
    <citation type="submission" date="2025-08" db="UniProtKB">
        <authorList>
            <consortium name="RefSeq"/>
        </authorList>
    </citation>
    <scope>IDENTIFICATION</scope>
    <source>
        <strain evidence="10">J_2021</strain>
        <tissue evidence="10">Erythrocytes</tissue>
    </source>
</reference>
<feature type="transmembrane region" description="Helical" evidence="7">
    <location>
        <begin position="41"/>
        <end position="60"/>
    </location>
</feature>
<comment type="subcellular location">
    <subcellularLocation>
        <location evidence="1">Cell membrane</location>
        <topology evidence="1">Multi-pass membrane protein</topology>
    </subcellularLocation>
</comment>
<protein>
    <submittedName>
        <fullName evidence="10">Taste receptor type 2 member 1-like</fullName>
    </submittedName>
</protein>
<keyword evidence="6" id="KW-0675">Receptor</keyword>